<sequence>KSFLGLVNFYGHFVKGLSTIASPLSELTKADSEFIWRADEEKSFDAIKKAIAGAPCLTHYDPSLPLILSTDASPHGLGAVLSQTDNANERPVAFASRKLSKAERNYSQIDKEATAIIYGLTKFERYLLGRSFLIKTDHKPLQYILNPDKELPGVVSARLTRFAVKLASFNFKILHVKGTELSHADAFSRGPTDDPPTHDDPTTALICNIINSTATPPSDLQSATLEDEELRD</sequence>
<evidence type="ECO:0000259" key="8">
    <source>
        <dbReference type="Pfam" id="PF17919"/>
    </source>
</evidence>
<keyword evidence="3" id="KW-0540">Nuclease</keyword>
<evidence type="ECO:0000313" key="10">
    <source>
        <dbReference type="Proteomes" id="UP000595437"/>
    </source>
</evidence>
<evidence type="ECO:0000256" key="3">
    <source>
        <dbReference type="ARBA" id="ARBA00022722"/>
    </source>
</evidence>
<dbReference type="Gene3D" id="3.30.70.270">
    <property type="match status" value="1"/>
</dbReference>
<evidence type="ECO:0000256" key="5">
    <source>
        <dbReference type="ARBA" id="ARBA00022918"/>
    </source>
</evidence>
<feature type="non-terminal residue" evidence="9">
    <location>
        <position position="232"/>
    </location>
</feature>
<keyword evidence="4" id="KW-0255">Endonuclease</keyword>
<evidence type="ECO:0000313" key="9">
    <source>
        <dbReference type="EMBL" id="QQP49151.1"/>
    </source>
</evidence>
<keyword evidence="2" id="KW-0548">Nucleotidyltransferase</keyword>
<keyword evidence="10" id="KW-1185">Reference proteome</keyword>
<dbReference type="EMBL" id="CP045895">
    <property type="protein sequence ID" value="QQP49151.1"/>
    <property type="molecule type" value="Genomic_DNA"/>
</dbReference>
<dbReference type="FunFam" id="3.10.20.370:FF:000001">
    <property type="entry name" value="Retrovirus-related Pol polyprotein from transposon 17.6-like protein"/>
    <property type="match status" value="1"/>
</dbReference>
<keyword evidence="6" id="KW-0511">Multifunctional enzyme</keyword>
<dbReference type="OrthoDB" id="5985335at2759"/>
<dbReference type="SUPFAM" id="SSF56672">
    <property type="entry name" value="DNA/RNA polymerases"/>
    <property type="match status" value="1"/>
</dbReference>
<keyword evidence="4" id="KW-0378">Hydrolase</keyword>
<name>A0A7T8K8I0_CALRO</name>
<evidence type="ECO:0000256" key="4">
    <source>
        <dbReference type="ARBA" id="ARBA00022759"/>
    </source>
</evidence>
<dbReference type="InterPro" id="IPR041577">
    <property type="entry name" value="RT_RNaseH_2"/>
</dbReference>
<keyword evidence="2" id="KW-0808">Transferase</keyword>
<accession>A0A7T8K8I0</accession>
<organism evidence="9 10">
    <name type="scientific">Caligus rogercresseyi</name>
    <name type="common">Sea louse</name>
    <dbReference type="NCBI Taxonomy" id="217165"/>
    <lineage>
        <taxon>Eukaryota</taxon>
        <taxon>Metazoa</taxon>
        <taxon>Ecdysozoa</taxon>
        <taxon>Arthropoda</taxon>
        <taxon>Crustacea</taxon>
        <taxon>Multicrustacea</taxon>
        <taxon>Hexanauplia</taxon>
        <taxon>Copepoda</taxon>
        <taxon>Siphonostomatoida</taxon>
        <taxon>Caligidae</taxon>
        <taxon>Caligus</taxon>
    </lineage>
</organism>
<evidence type="ECO:0000256" key="6">
    <source>
        <dbReference type="ARBA" id="ARBA00023268"/>
    </source>
</evidence>
<evidence type="ECO:0000256" key="7">
    <source>
        <dbReference type="SAM" id="MobiDB-lite"/>
    </source>
</evidence>
<dbReference type="CDD" id="cd09274">
    <property type="entry name" value="RNase_HI_RT_Ty3"/>
    <property type="match status" value="1"/>
</dbReference>
<dbReference type="GO" id="GO:0004519">
    <property type="term" value="F:endonuclease activity"/>
    <property type="evidence" value="ECO:0007669"/>
    <property type="project" value="UniProtKB-KW"/>
</dbReference>
<gene>
    <name evidence="9" type="ORF">FKW44_009694</name>
</gene>
<dbReference type="EC" id="2.7.7.49" evidence="1"/>
<evidence type="ECO:0000256" key="1">
    <source>
        <dbReference type="ARBA" id="ARBA00012493"/>
    </source>
</evidence>
<feature type="compositionally biased region" description="Polar residues" evidence="7">
    <location>
        <begin position="213"/>
        <end position="224"/>
    </location>
</feature>
<dbReference type="PANTHER" id="PTHR37984:SF5">
    <property type="entry name" value="PROTEIN NYNRIN-LIKE"/>
    <property type="match status" value="1"/>
</dbReference>
<protein>
    <recommendedName>
        <fullName evidence="1">RNA-directed DNA polymerase</fullName>
        <ecNumber evidence="1">2.7.7.49</ecNumber>
    </recommendedName>
</protein>
<dbReference type="Proteomes" id="UP000595437">
    <property type="component" value="Chromosome 6"/>
</dbReference>
<reference evidence="10" key="1">
    <citation type="submission" date="2021-01" db="EMBL/GenBank/DDBJ databases">
        <title>Caligus Genome Assembly.</title>
        <authorList>
            <person name="Gallardo-Escarate C."/>
        </authorList>
    </citation>
    <scope>NUCLEOTIDE SEQUENCE [LARGE SCALE GENOMIC DNA]</scope>
</reference>
<dbReference type="InterPro" id="IPR043502">
    <property type="entry name" value="DNA/RNA_pol_sf"/>
</dbReference>
<dbReference type="GO" id="GO:0003964">
    <property type="term" value="F:RNA-directed DNA polymerase activity"/>
    <property type="evidence" value="ECO:0007669"/>
    <property type="project" value="UniProtKB-KW"/>
</dbReference>
<dbReference type="InterPro" id="IPR043128">
    <property type="entry name" value="Rev_trsase/Diguanyl_cyclase"/>
</dbReference>
<keyword evidence="5" id="KW-0695">RNA-directed DNA polymerase</keyword>
<feature type="non-terminal residue" evidence="9">
    <location>
        <position position="1"/>
    </location>
</feature>
<feature type="domain" description="Reverse transcriptase/retrotransposon-derived protein RNase H-like" evidence="8">
    <location>
        <begin position="36"/>
        <end position="134"/>
    </location>
</feature>
<dbReference type="AlphaFoldDB" id="A0A7T8K8I0"/>
<dbReference type="FunFam" id="3.30.70.270:FF:000020">
    <property type="entry name" value="Transposon Tf2-6 polyprotein-like Protein"/>
    <property type="match status" value="1"/>
</dbReference>
<proteinExistence type="predicted"/>
<dbReference type="PANTHER" id="PTHR37984">
    <property type="entry name" value="PROTEIN CBG26694"/>
    <property type="match status" value="1"/>
</dbReference>
<dbReference type="Pfam" id="PF17919">
    <property type="entry name" value="RT_RNaseH_2"/>
    <property type="match status" value="1"/>
</dbReference>
<dbReference type="InterPro" id="IPR050951">
    <property type="entry name" value="Retrovirus_Pol_polyprotein"/>
</dbReference>
<evidence type="ECO:0000256" key="2">
    <source>
        <dbReference type="ARBA" id="ARBA00022695"/>
    </source>
</evidence>
<dbReference type="Gene3D" id="3.10.20.370">
    <property type="match status" value="1"/>
</dbReference>
<feature type="region of interest" description="Disordered" evidence="7">
    <location>
        <begin position="213"/>
        <end position="232"/>
    </location>
</feature>